<keyword evidence="3" id="KW-1185">Reference proteome</keyword>
<dbReference type="RefSeq" id="WP_310175637.1">
    <property type="nucleotide sequence ID" value="NZ_BAABHE010000002.1"/>
</dbReference>
<evidence type="ECO:0000313" key="2">
    <source>
        <dbReference type="EMBL" id="MDR7348444.1"/>
    </source>
</evidence>
<accession>A0ABU2B7T3</accession>
<feature type="transmembrane region" description="Helical" evidence="1">
    <location>
        <begin position="127"/>
        <end position="154"/>
    </location>
</feature>
<dbReference type="EMBL" id="JAVDYJ010000001">
    <property type="protein sequence ID" value="MDR7348444.1"/>
    <property type="molecule type" value="Genomic_DNA"/>
</dbReference>
<organism evidence="2 3">
    <name type="scientific">Enteractinococcus fodinae</name>
    <dbReference type="NCBI Taxonomy" id="684663"/>
    <lineage>
        <taxon>Bacteria</taxon>
        <taxon>Bacillati</taxon>
        <taxon>Actinomycetota</taxon>
        <taxon>Actinomycetes</taxon>
        <taxon>Micrococcales</taxon>
        <taxon>Micrococcaceae</taxon>
    </lineage>
</organism>
<name>A0ABU2B7T3_9MICC</name>
<keyword evidence="1" id="KW-0472">Membrane</keyword>
<feature type="transmembrane region" description="Helical" evidence="1">
    <location>
        <begin position="26"/>
        <end position="44"/>
    </location>
</feature>
<keyword evidence="1" id="KW-0812">Transmembrane</keyword>
<sequence length="173" mass="19099">MFTVTDIRGIDFVNASVPPPNGWTSFALGLLTAAISILLSQVVFLLRLTTDQGGFIHERFFDPVLYSVVAVFVVALAVYLAIVVSRRRRGLWMYLSVGKTFAWSLVATLVLLLVPVLAFSLPEFGRMYFSFAFFATGVIGAVLALPLTAGLTALNIRLYRHRLRSNASERTHS</sequence>
<proteinExistence type="predicted"/>
<feature type="transmembrane region" description="Helical" evidence="1">
    <location>
        <begin position="64"/>
        <end position="84"/>
    </location>
</feature>
<reference evidence="2 3" key="1">
    <citation type="submission" date="2023-07" db="EMBL/GenBank/DDBJ databases">
        <title>Sequencing the genomes of 1000 actinobacteria strains.</title>
        <authorList>
            <person name="Klenk H.-P."/>
        </authorList>
    </citation>
    <scope>NUCLEOTIDE SEQUENCE [LARGE SCALE GENOMIC DNA]</scope>
    <source>
        <strain evidence="2 3">DSM 22966</strain>
    </source>
</reference>
<dbReference type="Proteomes" id="UP001183794">
    <property type="component" value="Unassembled WGS sequence"/>
</dbReference>
<feature type="transmembrane region" description="Helical" evidence="1">
    <location>
        <begin position="91"/>
        <end position="121"/>
    </location>
</feature>
<evidence type="ECO:0000256" key="1">
    <source>
        <dbReference type="SAM" id="Phobius"/>
    </source>
</evidence>
<gene>
    <name evidence="2" type="ORF">J2S62_002701</name>
</gene>
<evidence type="ECO:0000313" key="3">
    <source>
        <dbReference type="Proteomes" id="UP001183794"/>
    </source>
</evidence>
<protein>
    <submittedName>
        <fullName evidence="2">Magnesium-transporting ATPase (P-type)</fullName>
    </submittedName>
</protein>
<keyword evidence="1" id="KW-1133">Transmembrane helix</keyword>
<comment type="caution">
    <text evidence="2">The sequence shown here is derived from an EMBL/GenBank/DDBJ whole genome shotgun (WGS) entry which is preliminary data.</text>
</comment>